<evidence type="ECO:0000256" key="7">
    <source>
        <dbReference type="ARBA" id="ARBA00023136"/>
    </source>
</evidence>
<evidence type="ECO:0000256" key="2">
    <source>
        <dbReference type="ARBA" id="ARBA00009142"/>
    </source>
</evidence>
<proteinExistence type="inferred from homology"/>
<dbReference type="Pfam" id="PF01925">
    <property type="entry name" value="TauE"/>
    <property type="match status" value="1"/>
</dbReference>
<dbReference type="Proteomes" id="UP000667802">
    <property type="component" value="Unassembled WGS sequence"/>
</dbReference>
<evidence type="ECO:0000256" key="9">
    <source>
        <dbReference type="SAM" id="SignalP"/>
    </source>
</evidence>
<feature type="transmembrane region" description="Helical" evidence="8">
    <location>
        <begin position="77"/>
        <end position="96"/>
    </location>
</feature>
<feature type="signal peptide" evidence="9">
    <location>
        <begin position="1"/>
        <end position="19"/>
    </location>
</feature>
<keyword evidence="7 8" id="KW-0472">Membrane</keyword>
<protein>
    <recommendedName>
        <fullName evidence="8">Probable membrane transporter protein</fullName>
    </recommendedName>
</protein>
<name>A0AAP5IC08_9CYAN</name>
<keyword evidence="9" id="KW-0732">Signal</keyword>
<comment type="subcellular location">
    <subcellularLocation>
        <location evidence="1 8">Cell membrane</location>
        <topology evidence="1 8">Multi-pass membrane protein</topology>
    </subcellularLocation>
</comment>
<evidence type="ECO:0000256" key="1">
    <source>
        <dbReference type="ARBA" id="ARBA00004651"/>
    </source>
</evidence>
<dbReference type="EMBL" id="JAALHA020000010">
    <property type="protein sequence ID" value="MDR9896938.1"/>
    <property type="molecule type" value="Genomic_DNA"/>
</dbReference>
<dbReference type="PANTHER" id="PTHR30269">
    <property type="entry name" value="TRANSMEMBRANE PROTEIN YFCA"/>
    <property type="match status" value="1"/>
</dbReference>
<dbReference type="InterPro" id="IPR002781">
    <property type="entry name" value="TM_pro_TauE-like"/>
</dbReference>
<dbReference type="RefSeq" id="WP_208354712.1">
    <property type="nucleotide sequence ID" value="NZ_JAALHA020000010.1"/>
</dbReference>
<dbReference type="PANTHER" id="PTHR30269:SF0">
    <property type="entry name" value="MEMBRANE TRANSPORTER PROTEIN YFCA-RELATED"/>
    <property type="match status" value="1"/>
</dbReference>
<keyword evidence="3" id="KW-0813">Transport</keyword>
<keyword evidence="11" id="KW-1185">Reference proteome</keyword>
<dbReference type="GO" id="GO:0005886">
    <property type="term" value="C:plasma membrane"/>
    <property type="evidence" value="ECO:0007669"/>
    <property type="project" value="UniProtKB-SubCell"/>
</dbReference>
<evidence type="ECO:0000313" key="10">
    <source>
        <dbReference type="EMBL" id="MDR9896938.1"/>
    </source>
</evidence>
<reference evidence="11" key="1">
    <citation type="journal article" date="2021" name="Science">
        <title>Hunting the eagle killer: A cyanobacterial neurotoxin causes vacuolar myelinopathy.</title>
        <authorList>
            <person name="Breinlinger S."/>
            <person name="Phillips T.J."/>
            <person name="Haram B.N."/>
            <person name="Mares J."/>
            <person name="Martinez Yerena J.A."/>
            <person name="Hrouzek P."/>
            <person name="Sobotka R."/>
            <person name="Henderson W.M."/>
            <person name="Schmieder P."/>
            <person name="Williams S.M."/>
            <person name="Lauderdale J.D."/>
            <person name="Wilde H.D."/>
            <person name="Gerrin W."/>
            <person name="Kust A."/>
            <person name="Washington J.W."/>
            <person name="Wagner C."/>
            <person name="Geier B."/>
            <person name="Liebeke M."/>
            <person name="Enke H."/>
            <person name="Niedermeyer T.H.J."/>
            <person name="Wilde S.B."/>
        </authorList>
    </citation>
    <scope>NUCLEOTIDE SEQUENCE [LARGE SCALE GENOMIC DNA]</scope>
    <source>
        <strain evidence="11">Thurmond2011</strain>
    </source>
</reference>
<comment type="caution">
    <text evidence="10">The sequence shown here is derived from an EMBL/GenBank/DDBJ whole genome shotgun (WGS) entry which is preliminary data.</text>
</comment>
<dbReference type="AlphaFoldDB" id="A0AAP5IC08"/>
<evidence type="ECO:0000256" key="8">
    <source>
        <dbReference type="RuleBase" id="RU363041"/>
    </source>
</evidence>
<organism evidence="10 11">
    <name type="scientific">Aetokthonos hydrillicola Thurmond2011</name>
    <dbReference type="NCBI Taxonomy" id="2712845"/>
    <lineage>
        <taxon>Bacteria</taxon>
        <taxon>Bacillati</taxon>
        <taxon>Cyanobacteriota</taxon>
        <taxon>Cyanophyceae</taxon>
        <taxon>Nostocales</taxon>
        <taxon>Hapalosiphonaceae</taxon>
        <taxon>Aetokthonos</taxon>
    </lineage>
</organism>
<feature type="transmembrane region" description="Helical" evidence="8">
    <location>
        <begin position="108"/>
        <end position="127"/>
    </location>
</feature>
<evidence type="ECO:0000313" key="11">
    <source>
        <dbReference type="Proteomes" id="UP000667802"/>
    </source>
</evidence>
<evidence type="ECO:0000256" key="6">
    <source>
        <dbReference type="ARBA" id="ARBA00022989"/>
    </source>
</evidence>
<comment type="similarity">
    <text evidence="2 8">Belongs to the 4-toluene sulfonate uptake permease (TSUP) (TC 2.A.102) family.</text>
</comment>
<evidence type="ECO:0000256" key="4">
    <source>
        <dbReference type="ARBA" id="ARBA00022475"/>
    </source>
</evidence>
<keyword evidence="6 8" id="KW-1133">Transmembrane helix</keyword>
<keyword evidence="4 8" id="KW-1003">Cell membrane</keyword>
<sequence>MTTLTFSSAVLLLSASGIASTLNSVAGGGSFFSFPALIFAGLPPLKANATNNTVTWIGYAVSIYAYRSDLSIPFRQLLVLALISLVGGVMGAILLLRTPQSVFAKLLPYLLLVATILFTLQSFNFLVI</sequence>
<accession>A0AAP5IC08</accession>
<evidence type="ECO:0000256" key="3">
    <source>
        <dbReference type="ARBA" id="ARBA00022448"/>
    </source>
</evidence>
<evidence type="ECO:0000256" key="5">
    <source>
        <dbReference type="ARBA" id="ARBA00022692"/>
    </source>
</evidence>
<keyword evidence="5 8" id="KW-0812">Transmembrane</keyword>
<gene>
    <name evidence="10" type="ORF">G7B40_020545</name>
</gene>
<dbReference type="InterPro" id="IPR052017">
    <property type="entry name" value="TSUP"/>
</dbReference>
<feature type="chain" id="PRO_5042816185" description="Probable membrane transporter protein" evidence="9">
    <location>
        <begin position="20"/>
        <end position="128"/>
    </location>
</feature>